<keyword evidence="4" id="KW-1185">Reference proteome</keyword>
<organism evidence="2 3">
    <name type="scientific">Xenorhabdus innexi</name>
    <dbReference type="NCBI Taxonomy" id="290109"/>
    <lineage>
        <taxon>Bacteria</taxon>
        <taxon>Pseudomonadati</taxon>
        <taxon>Pseudomonadota</taxon>
        <taxon>Gammaproteobacteria</taxon>
        <taxon>Enterobacterales</taxon>
        <taxon>Morganellaceae</taxon>
        <taxon>Xenorhabdus</taxon>
    </lineage>
</organism>
<dbReference type="SUPFAM" id="SSF56801">
    <property type="entry name" value="Acetyl-CoA synthetase-like"/>
    <property type="match status" value="1"/>
</dbReference>
<keyword evidence="2" id="KW-0436">Ligase</keyword>
<evidence type="ECO:0000313" key="4">
    <source>
        <dbReference type="Proteomes" id="UP000224871"/>
    </source>
</evidence>
<dbReference type="InterPro" id="IPR042099">
    <property type="entry name" value="ANL_N_sf"/>
</dbReference>
<dbReference type="PANTHER" id="PTHR43845:SF1">
    <property type="entry name" value="BLR5969 PROTEIN"/>
    <property type="match status" value="1"/>
</dbReference>
<dbReference type="Gene3D" id="3.40.50.12780">
    <property type="entry name" value="N-terminal domain of ligase-like"/>
    <property type="match status" value="1"/>
</dbReference>
<dbReference type="EMBL" id="NIBU01000035">
    <property type="protein sequence ID" value="PHM33164.1"/>
    <property type="molecule type" value="Genomic_DNA"/>
</dbReference>
<dbReference type="AlphaFoldDB" id="A0A1N6MRK6"/>
<dbReference type="EMBL" id="FTLG01000019">
    <property type="protein sequence ID" value="SIP71389.1"/>
    <property type="molecule type" value="Genomic_DNA"/>
</dbReference>
<reference evidence="3" key="1">
    <citation type="submission" date="2016-12" db="EMBL/GenBank/DDBJ databases">
        <authorList>
            <person name="Gaudriault S."/>
        </authorList>
    </citation>
    <scope>NUCLEOTIDE SEQUENCE [LARGE SCALE GENOMIC DNA]</scope>
    <source>
        <strain evidence="3">HGB1681 (deposited as PTA-6826 in the American Type Culture Collection)</strain>
    </source>
</reference>
<evidence type="ECO:0000313" key="1">
    <source>
        <dbReference type="EMBL" id="PHM33164.1"/>
    </source>
</evidence>
<sequence length="416" mass="46591">MNIMKSITLIDLFNHVRKHSVYYRELYQSVPDDWTLQDLPLVEPGHYWAGSDNLQSWPVLTAPMEGGHVFKTGGSTSDGRLSVFSQQEWKAFIHSFGEAIARQLKPGDRVANLFFAGDLYTSLLFIHGALSNSSLPIVEFPFTCKVDDGLLAHNIQYHNINVLAGVPVQLIRFAQYLQESGQTLPMVETILYGGESLFEGQIAAMRQVFPQARFGSVGCASVDGGLIGFADPECGPGEHRVFDDDTIIEILDEETYEPITEAGHRGMLVVTNLQRQLMPVLRYPTGDLACWCEAEQPYRKFALQGRANQGYRIRVGDLSLFPDDLATQLSPQTELLAWQLVLSQESSEDKIKLLVASPEPVDVEKIRHNVFSAFPGLNTTHFQQGMLEIIQTNIDAMYTHPRSGKLQRVVDLRSYN</sequence>
<reference evidence="2" key="2">
    <citation type="submission" date="2016-12" db="EMBL/GenBank/DDBJ databases">
        <authorList>
            <person name="Song W.-J."/>
            <person name="Kurnit D.M."/>
        </authorList>
    </citation>
    <scope>NUCLEOTIDE SEQUENCE [LARGE SCALE GENOMIC DNA]</scope>
    <source>
        <strain evidence="2">HGB1681</strain>
    </source>
</reference>
<dbReference type="Proteomes" id="UP000196435">
    <property type="component" value="Unassembled WGS sequence"/>
</dbReference>
<name>A0A1N6MRK6_9GAMM</name>
<accession>A0A1N6MRK6</accession>
<protein>
    <submittedName>
        <fullName evidence="1 2">AMP-dependent synthetase</fullName>
    </submittedName>
</protein>
<dbReference type="GO" id="GO:0016874">
    <property type="term" value="F:ligase activity"/>
    <property type="evidence" value="ECO:0007669"/>
    <property type="project" value="UniProtKB-KW"/>
</dbReference>
<dbReference type="PANTHER" id="PTHR43845">
    <property type="entry name" value="BLR5969 PROTEIN"/>
    <property type="match status" value="1"/>
</dbReference>
<reference evidence="1 4" key="3">
    <citation type="journal article" date="2017" name="Nat. Microbiol.">
        <title>Natural product diversity associated with the nematode symbionts Photorhabdus and Xenorhabdus.</title>
        <authorList>
            <person name="Tobias N.J."/>
            <person name="Wolff H."/>
            <person name="Djahanschiri B."/>
            <person name="Grundmann F."/>
            <person name="Kronenwerth M."/>
            <person name="Shi Y.M."/>
            <person name="Simonyi S."/>
            <person name="Grun P."/>
            <person name="Shapiro-Ilan D."/>
            <person name="Pidot S.J."/>
            <person name="Stinear T.P."/>
            <person name="Ebersberger I."/>
            <person name="Bode H.B."/>
        </authorList>
    </citation>
    <scope>NUCLEOTIDE SEQUENCE [LARGE SCALE GENOMIC DNA]</scope>
    <source>
        <strain evidence="1 4">DSM 16336</strain>
    </source>
</reference>
<proteinExistence type="predicted"/>
<dbReference type="Proteomes" id="UP000224871">
    <property type="component" value="Unassembled WGS sequence"/>
</dbReference>
<evidence type="ECO:0000313" key="3">
    <source>
        <dbReference type="Proteomes" id="UP000196435"/>
    </source>
</evidence>
<evidence type="ECO:0000313" key="2">
    <source>
        <dbReference type="EMBL" id="SIP71389.1"/>
    </source>
</evidence>
<gene>
    <name evidence="1" type="ORF">Xinn_02692</name>
    <name evidence="2" type="ORF">XIS1_1150006</name>
</gene>